<dbReference type="EMBL" id="VAHF01000005">
    <property type="protein sequence ID" value="TXG61424.1"/>
    <property type="molecule type" value="Genomic_DNA"/>
</dbReference>
<dbReference type="AlphaFoldDB" id="A0A5C7HX77"/>
<evidence type="ECO:0000313" key="2">
    <source>
        <dbReference type="Proteomes" id="UP000323000"/>
    </source>
</evidence>
<gene>
    <name evidence="1" type="ORF">EZV62_012787</name>
</gene>
<keyword evidence="2" id="KW-1185">Reference proteome</keyword>
<evidence type="ECO:0000313" key="1">
    <source>
        <dbReference type="EMBL" id="TXG61424.1"/>
    </source>
</evidence>
<protein>
    <submittedName>
        <fullName evidence="1">Uncharacterized protein</fullName>
    </submittedName>
</protein>
<sequence>MVATLSLSPLVLATPTSTNLANQHEPKTKTMSKDSLPIATLKNCKNLDEVKQLHCRVLKRGYSSVELGEEAILLYLELIGFGLLPDKFTFPFVLSARAKSLACSEGA</sequence>
<accession>A0A5C7HX77</accession>
<proteinExistence type="predicted"/>
<comment type="caution">
    <text evidence="1">The sequence shown here is derived from an EMBL/GenBank/DDBJ whole genome shotgun (WGS) entry which is preliminary data.</text>
</comment>
<name>A0A5C7HX77_9ROSI</name>
<dbReference type="Proteomes" id="UP000323000">
    <property type="component" value="Chromosome 5"/>
</dbReference>
<reference evidence="2" key="1">
    <citation type="journal article" date="2019" name="Gigascience">
        <title>De novo genome assembly of the endangered Acer yangbiense, a plant species with extremely small populations endemic to Yunnan Province, China.</title>
        <authorList>
            <person name="Yang J."/>
            <person name="Wariss H.M."/>
            <person name="Tao L."/>
            <person name="Zhang R."/>
            <person name="Yun Q."/>
            <person name="Hollingsworth P."/>
            <person name="Dao Z."/>
            <person name="Luo G."/>
            <person name="Guo H."/>
            <person name="Ma Y."/>
            <person name="Sun W."/>
        </authorList>
    </citation>
    <scope>NUCLEOTIDE SEQUENCE [LARGE SCALE GENOMIC DNA]</scope>
    <source>
        <strain evidence="2">cv. Malutang</strain>
    </source>
</reference>
<organism evidence="1 2">
    <name type="scientific">Acer yangbiense</name>
    <dbReference type="NCBI Taxonomy" id="1000413"/>
    <lineage>
        <taxon>Eukaryota</taxon>
        <taxon>Viridiplantae</taxon>
        <taxon>Streptophyta</taxon>
        <taxon>Embryophyta</taxon>
        <taxon>Tracheophyta</taxon>
        <taxon>Spermatophyta</taxon>
        <taxon>Magnoliopsida</taxon>
        <taxon>eudicotyledons</taxon>
        <taxon>Gunneridae</taxon>
        <taxon>Pentapetalae</taxon>
        <taxon>rosids</taxon>
        <taxon>malvids</taxon>
        <taxon>Sapindales</taxon>
        <taxon>Sapindaceae</taxon>
        <taxon>Hippocastanoideae</taxon>
        <taxon>Acereae</taxon>
        <taxon>Acer</taxon>
    </lineage>
</organism>